<evidence type="ECO:0000256" key="1">
    <source>
        <dbReference type="ARBA" id="ARBA00022737"/>
    </source>
</evidence>
<dbReference type="SMART" id="SM00382">
    <property type="entry name" value="AAA"/>
    <property type="match status" value="2"/>
</dbReference>
<dbReference type="InterPro" id="IPR017871">
    <property type="entry name" value="ABC_transporter-like_CS"/>
</dbReference>
<dbReference type="PROSITE" id="PS00211">
    <property type="entry name" value="ABC_TRANSPORTER_1"/>
    <property type="match status" value="2"/>
</dbReference>
<dbReference type="FunFam" id="3.40.50.300:FF:000309">
    <property type="entry name" value="ABC transporter ATP-binding protein"/>
    <property type="match status" value="1"/>
</dbReference>
<dbReference type="Pfam" id="PF00005">
    <property type="entry name" value="ABC_tran"/>
    <property type="match status" value="2"/>
</dbReference>
<evidence type="ECO:0000259" key="5">
    <source>
        <dbReference type="PROSITE" id="PS50893"/>
    </source>
</evidence>
<dbReference type="Proteomes" id="UP000182149">
    <property type="component" value="Unassembled WGS sequence"/>
</dbReference>
<dbReference type="InterPro" id="IPR027417">
    <property type="entry name" value="P-loop_NTPase"/>
</dbReference>
<dbReference type="SUPFAM" id="SSF52540">
    <property type="entry name" value="P-loop containing nucleoside triphosphate hydrolases"/>
    <property type="match status" value="2"/>
</dbReference>
<protein>
    <submittedName>
        <fullName evidence="6">Multidrug ABC transporter ATP-binding protein</fullName>
    </submittedName>
</protein>
<proteinExistence type="predicted"/>
<dbReference type="CDD" id="cd03221">
    <property type="entry name" value="ABCF_EF-3"/>
    <property type="match status" value="2"/>
</dbReference>
<keyword evidence="3 6" id="KW-0067">ATP-binding</keyword>
<keyword evidence="7" id="KW-1185">Reference proteome</keyword>
<dbReference type="GO" id="GO:0005524">
    <property type="term" value="F:ATP binding"/>
    <property type="evidence" value="ECO:0007669"/>
    <property type="project" value="UniProtKB-KW"/>
</dbReference>
<dbReference type="STRING" id="328396.RU93_GL001536"/>
<evidence type="ECO:0000256" key="4">
    <source>
        <dbReference type="SAM" id="Coils"/>
    </source>
</evidence>
<dbReference type="FunFam" id="3.40.50.300:FF:000011">
    <property type="entry name" value="Putative ABC transporter ATP-binding component"/>
    <property type="match status" value="1"/>
</dbReference>
<dbReference type="InterPro" id="IPR032524">
    <property type="entry name" value="ABC_tran_C"/>
</dbReference>
<evidence type="ECO:0000313" key="7">
    <source>
        <dbReference type="Proteomes" id="UP000182149"/>
    </source>
</evidence>
<dbReference type="Pfam" id="PF16326">
    <property type="entry name" value="ABC_tran_CTD"/>
    <property type="match status" value="1"/>
</dbReference>
<dbReference type="GO" id="GO:0016887">
    <property type="term" value="F:ATP hydrolysis activity"/>
    <property type="evidence" value="ECO:0007669"/>
    <property type="project" value="InterPro"/>
</dbReference>
<dbReference type="PANTHER" id="PTHR42855:SF2">
    <property type="entry name" value="DRUG RESISTANCE ABC TRANSPORTER,ATP-BINDING PROTEIN"/>
    <property type="match status" value="1"/>
</dbReference>
<dbReference type="PANTHER" id="PTHR42855">
    <property type="entry name" value="ABC TRANSPORTER ATP-BINDING SUBUNIT"/>
    <property type="match status" value="1"/>
</dbReference>
<evidence type="ECO:0000313" key="6">
    <source>
        <dbReference type="EMBL" id="OJG11541.1"/>
    </source>
</evidence>
<evidence type="ECO:0000256" key="3">
    <source>
        <dbReference type="ARBA" id="ARBA00022840"/>
    </source>
</evidence>
<feature type="coiled-coil region" evidence="4">
    <location>
        <begin position="576"/>
        <end position="643"/>
    </location>
</feature>
<keyword evidence="2" id="KW-0547">Nucleotide-binding</keyword>
<dbReference type="PROSITE" id="PS50893">
    <property type="entry name" value="ABC_TRANSPORTER_2"/>
    <property type="match status" value="2"/>
</dbReference>
<dbReference type="InterPro" id="IPR003593">
    <property type="entry name" value="AAA+_ATPase"/>
</dbReference>
<gene>
    <name evidence="6" type="ORF">RU93_GL001536</name>
</gene>
<feature type="coiled-coil region" evidence="4">
    <location>
        <begin position="98"/>
        <end position="125"/>
    </location>
</feature>
<organism evidence="6 7">
    <name type="scientific">Enterococcus aquimarinus</name>
    <dbReference type="NCBI Taxonomy" id="328396"/>
    <lineage>
        <taxon>Bacteria</taxon>
        <taxon>Bacillati</taxon>
        <taxon>Bacillota</taxon>
        <taxon>Bacilli</taxon>
        <taxon>Lactobacillales</taxon>
        <taxon>Enterococcaceae</taxon>
        <taxon>Enterococcus</taxon>
    </lineage>
</organism>
<dbReference type="Gene3D" id="3.40.50.300">
    <property type="entry name" value="P-loop containing nucleotide triphosphate hydrolases"/>
    <property type="match status" value="2"/>
</dbReference>
<dbReference type="GO" id="GO:0003677">
    <property type="term" value="F:DNA binding"/>
    <property type="evidence" value="ECO:0007669"/>
    <property type="project" value="InterPro"/>
</dbReference>
<evidence type="ECO:0000256" key="2">
    <source>
        <dbReference type="ARBA" id="ARBA00022741"/>
    </source>
</evidence>
<dbReference type="InterPro" id="IPR032781">
    <property type="entry name" value="ABC_tran_Xtn"/>
</dbReference>
<dbReference type="Pfam" id="PF12848">
    <property type="entry name" value="ABC_tran_Xtn"/>
    <property type="match status" value="1"/>
</dbReference>
<dbReference type="InterPro" id="IPR051309">
    <property type="entry name" value="ABCF_ATPase"/>
</dbReference>
<dbReference type="AlphaFoldDB" id="A0A1L8QVL5"/>
<keyword evidence="1" id="KW-0677">Repeat</keyword>
<feature type="domain" description="ABC transporter" evidence="5">
    <location>
        <begin position="15"/>
        <end position="272"/>
    </location>
</feature>
<dbReference type="InterPro" id="IPR003439">
    <property type="entry name" value="ABC_transporter-like_ATP-bd"/>
</dbReference>
<name>A0A1L8QVL5_9ENTE</name>
<comment type="caution">
    <text evidence="6">The sequence shown here is derived from an EMBL/GenBank/DDBJ whole genome shotgun (WGS) entry which is preliminary data.</text>
</comment>
<keyword evidence="4" id="KW-0175">Coiled coil</keyword>
<feature type="domain" description="ABC transporter" evidence="5">
    <location>
        <begin position="340"/>
        <end position="555"/>
    </location>
</feature>
<dbReference type="EMBL" id="JXKD01000003">
    <property type="protein sequence ID" value="OJG11541.1"/>
    <property type="molecule type" value="Genomic_DNA"/>
</dbReference>
<sequence length="655" mass="74688">MIDGNGNEGYFMILLQGNQIARLFGAEVLFENIQFEIHSHARIGLVGRNGVGKSTLLKIIAGLEAPDQGVITKTKSLTMGYLAQNTGIASHATVWDEMLDAFQEVRQMESRMREVEQLISTTDLETPAGQRLLKEYDHLQHLFAESSGYSYENEIRSVLHGFKFDAQFYDQTVDSLSGGQQTRLALAKMLLQQPDLLILDEPTNHLDIETLDWLEKYLQNYKGALLIVSHDRYFLDEVVKEIYEISRSKMTHYKGNYSRFLVLKEEQLALDWKAYEKQQSEIHKLEDFVARNLVRASTTKRAQSRRKQLEKINRLDRPNGDEKSANILFDIDTPSGNVVLQVQDAAIGYEKEQILANNIQLDIRKKDAIALVGPNGIGKSTLLKSILKQLPLLAGEIHYGTNVTIGYYDQGQQQLHLQKSILKELWDDHPTTPEVKIRSVLGSFLFSGEDVDKTIGLLSGGEKARVALAKLAMNHENFLILDEPTNHLDIDSKEVLENALIDYEGTILFVSHDRYFINRIATKVIELSADGSRLYLGDYDYYLEKKQEEAEIAALTAAPEVVETTISKGKQTFQQSKEEQKKIRQLKRKVTTIEEELVVIETEISHLEEQMTQSTVLNDHLKLLEIQKTMEEKQQAQEQLLLEWEEISLELESFE</sequence>
<reference evidence="6 7" key="1">
    <citation type="submission" date="2014-12" db="EMBL/GenBank/DDBJ databases">
        <title>Draft genome sequences of 29 type strains of Enterococci.</title>
        <authorList>
            <person name="Zhong Z."/>
            <person name="Sun Z."/>
            <person name="Liu W."/>
            <person name="Zhang W."/>
            <person name="Zhang H."/>
        </authorList>
    </citation>
    <scope>NUCLEOTIDE SEQUENCE [LARGE SCALE GENOMIC DNA]</scope>
    <source>
        <strain evidence="6 7">DSM 17690</strain>
    </source>
</reference>
<accession>A0A1L8QVL5</accession>